<reference evidence="1 2" key="1">
    <citation type="submission" date="2015-10" db="EMBL/GenBank/DDBJ databases">
        <title>Metagenome-Assembled Genomes uncover a global brackish microbiome.</title>
        <authorList>
            <person name="Hugerth L.W."/>
            <person name="Larsson J."/>
            <person name="Alneberg J."/>
            <person name="Lindh M.V."/>
            <person name="Legrand C."/>
            <person name="Pinhassi J."/>
            <person name="Andersson A.F."/>
        </authorList>
    </citation>
    <scope>NUCLEOTIDE SEQUENCE [LARGE SCALE GENOMIC DNA]</scope>
    <source>
        <strain evidence="1">BACL2 MAG-120802-bin41</strain>
    </source>
</reference>
<dbReference type="EMBL" id="LIAS01000240">
    <property type="protein sequence ID" value="KRO27836.1"/>
    <property type="molecule type" value="Genomic_DNA"/>
</dbReference>
<proteinExistence type="predicted"/>
<dbReference type="Gene3D" id="3.30.530.20">
    <property type="match status" value="1"/>
</dbReference>
<gene>
    <name evidence="1" type="ORF">ABR60_06050</name>
</gene>
<dbReference type="CDD" id="cd07812">
    <property type="entry name" value="SRPBCC"/>
    <property type="match status" value="1"/>
</dbReference>
<name>A0A0R2NR36_9ACTN</name>
<evidence type="ECO:0000313" key="2">
    <source>
        <dbReference type="Proteomes" id="UP000053941"/>
    </source>
</evidence>
<dbReference type="AlphaFoldDB" id="A0A0R2NR36"/>
<protein>
    <recommendedName>
        <fullName evidence="3">Polyketide cyclase</fullName>
    </recommendedName>
</protein>
<organism evidence="1 2">
    <name type="scientific">Actinobacteria bacterium BACL2 MAG-120802-bin41</name>
    <dbReference type="NCBI Taxonomy" id="1655568"/>
    <lineage>
        <taxon>Bacteria</taxon>
        <taxon>Bacillati</taxon>
        <taxon>Actinomycetota</taxon>
        <taxon>Actinomycetes</taxon>
        <taxon>Actinomycetes incertae sedis</taxon>
        <taxon>ac1 cluster</taxon>
    </lineage>
</organism>
<accession>A0A0R2NR36</accession>
<dbReference type="Proteomes" id="UP000053941">
    <property type="component" value="Unassembled WGS sequence"/>
</dbReference>
<dbReference type="InterPro" id="IPR023393">
    <property type="entry name" value="START-like_dom_sf"/>
</dbReference>
<comment type="caution">
    <text evidence="1">The sequence shown here is derived from an EMBL/GenBank/DDBJ whole genome shotgun (WGS) entry which is preliminary data.</text>
</comment>
<sequence length="148" mass="16358">MKSNSTIADFRASVTISAPIGEVWKKLVDWKSQGQWMALTKVNSSADIDGISSIGTTISAFTGIGKIGIWDKMKITAWNPETFCAVDHYGRWIKGIGEFRLVEIAPGKTRFDWYERIDAPTAILALVKPGILLAVNYSLSKFARGFNN</sequence>
<evidence type="ECO:0000313" key="1">
    <source>
        <dbReference type="EMBL" id="KRO27836.1"/>
    </source>
</evidence>
<evidence type="ECO:0008006" key="3">
    <source>
        <dbReference type="Google" id="ProtNLM"/>
    </source>
</evidence>
<dbReference type="SUPFAM" id="SSF55961">
    <property type="entry name" value="Bet v1-like"/>
    <property type="match status" value="1"/>
</dbReference>